<dbReference type="OrthoDB" id="1108117at2759"/>
<dbReference type="InterPro" id="IPR026960">
    <property type="entry name" value="RVT-Znf"/>
</dbReference>
<dbReference type="PANTHER" id="PTHR33116">
    <property type="entry name" value="REVERSE TRANSCRIPTASE ZINC-BINDING DOMAIN-CONTAINING PROTEIN-RELATED-RELATED"/>
    <property type="match status" value="1"/>
</dbReference>
<sequence>MHMNPTKSEIFFGGYSESEAEQLSVLAGIKLGTFPTRYLGLPLNPTRISFATLQPFLERITSKLHSWTAKFLSFAGKIRLISSVIYGMVNFWSSVFMLPKQFYAKVDSLCSAFLWKNKVGSASGARVSWKDICRPKDEGGLGIRLLEDFEVVFRLKHVWNFFSKSGSLWVAWLKGNIFLRKSYWITQEAYRFSKTVNSMLQLKPRIIELLKCDVSDGRSASFWYDSWTDFGQLITFLGEAGPRDLRIQKDASVVDATRNGEWVFPAARSENAQALMIALTVIAPPDASNGCDTFLWRKASGIFCPSFSSRDTWDQLRFRSPTVPWAKVIWFREHVPRFSFITWLAMLSRLPTRDRLRRWGMNIPSTCVLCSSGVESHDHLFFDCEFSFGVWGSLAANFFPNPPANLAAASSWIIGHTNSSQSQLLSILKLLLQSVVYHLWKERNSRIFTSMNSTAASIRLAIDRSMRDRLLSFPAPNLHSLSLLNVYFSRLCL</sequence>
<evidence type="ECO:0000313" key="3">
    <source>
        <dbReference type="Proteomes" id="UP000694251"/>
    </source>
</evidence>
<organism evidence="2 3">
    <name type="scientific">Arabidopsis suecica</name>
    <name type="common">Swedish thale-cress</name>
    <name type="synonym">Cardaminopsis suecica</name>
    <dbReference type="NCBI Taxonomy" id="45249"/>
    <lineage>
        <taxon>Eukaryota</taxon>
        <taxon>Viridiplantae</taxon>
        <taxon>Streptophyta</taxon>
        <taxon>Embryophyta</taxon>
        <taxon>Tracheophyta</taxon>
        <taxon>Spermatophyta</taxon>
        <taxon>Magnoliopsida</taxon>
        <taxon>eudicotyledons</taxon>
        <taxon>Gunneridae</taxon>
        <taxon>Pentapetalae</taxon>
        <taxon>rosids</taxon>
        <taxon>malvids</taxon>
        <taxon>Brassicales</taxon>
        <taxon>Brassicaceae</taxon>
        <taxon>Camelineae</taxon>
        <taxon>Arabidopsis</taxon>
    </lineage>
</organism>
<comment type="caution">
    <text evidence="2">The sequence shown here is derived from an EMBL/GenBank/DDBJ whole genome shotgun (WGS) entry which is preliminary data.</text>
</comment>
<accession>A0A8T2B106</accession>
<proteinExistence type="predicted"/>
<keyword evidence="2" id="KW-0548">Nucleotidyltransferase</keyword>
<name>A0A8T2B106_ARASU</name>
<keyword evidence="2" id="KW-0808">Transferase</keyword>
<gene>
    <name evidence="2" type="ORF">ISN44_As08g002130</name>
</gene>
<evidence type="ECO:0000259" key="1">
    <source>
        <dbReference type="Pfam" id="PF13966"/>
    </source>
</evidence>
<feature type="domain" description="Reverse transcriptase zinc-binding" evidence="1">
    <location>
        <begin position="307"/>
        <end position="391"/>
    </location>
</feature>
<keyword evidence="2" id="KW-0695">RNA-directed DNA polymerase</keyword>
<evidence type="ECO:0000313" key="2">
    <source>
        <dbReference type="EMBL" id="KAG7580415.1"/>
    </source>
</evidence>
<dbReference type="GO" id="GO:0003964">
    <property type="term" value="F:RNA-directed DNA polymerase activity"/>
    <property type="evidence" value="ECO:0007669"/>
    <property type="project" value="UniProtKB-KW"/>
</dbReference>
<dbReference type="AlphaFoldDB" id="A0A8T2B106"/>
<dbReference type="EMBL" id="JAEFBJ010000008">
    <property type="protein sequence ID" value="KAG7580415.1"/>
    <property type="molecule type" value="Genomic_DNA"/>
</dbReference>
<dbReference type="Proteomes" id="UP000694251">
    <property type="component" value="Chromosome 8"/>
</dbReference>
<reference evidence="2 3" key="1">
    <citation type="submission" date="2020-12" db="EMBL/GenBank/DDBJ databases">
        <title>Concerted genomic and epigenomic changes stabilize Arabidopsis allopolyploids.</title>
        <authorList>
            <person name="Chen Z."/>
        </authorList>
    </citation>
    <scope>NUCLEOTIDE SEQUENCE [LARGE SCALE GENOMIC DNA]</scope>
    <source>
        <strain evidence="2">As9502</strain>
        <tissue evidence="2">Leaf</tissue>
    </source>
</reference>
<dbReference type="PANTHER" id="PTHR33116:SF78">
    <property type="entry name" value="OS12G0587133 PROTEIN"/>
    <property type="match status" value="1"/>
</dbReference>
<dbReference type="Pfam" id="PF13966">
    <property type="entry name" value="zf-RVT"/>
    <property type="match status" value="1"/>
</dbReference>
<protein>
    <submittedName>
        <fullName evidence="2">Reverse transcriptase zinc-binding domain</fullName>
    </submittedName>
</protein>
<keyword evidence="3" id="KW-1185">Reference proteome</keyword>